<reference evidence="1" key="1">
    <citation type="submission" date="2020-02" db="EMBL/GenBank/DDBJ databases">
        <authorList>
            <person name="Meier V. D."/>
        </authorList>
    </citation>
    <scope>NUCLEOTIDE SEQUENCE</scope>
    <source>
        <strain evidence="1">AVDCRST_MAG95</strain>
    </source>
</reference>
<sequence length="44" mass="5244">MYFLKQTKLMAGNRQPFLPAACIFKYKLLFVNLLLKFCYLPRSI</sequence>
<organism evidence="1">
    <name type="scientific">uncultured Adhaeribacter sp</name>
    <dbReference type="NCBI Taxonomy" id="448109"/>
    <lineage>
        <taxon>Bacteria</taxon>
        <taxon>Pseudomonadati</taxon>
        <taxon>Bacteroidota</taxon>
        <taxon>Cytophagia</taxon>
        <taxon>Cytophagales</taxon>
        <taxon>Hymenobacteraceae</taxon>
        <taxon>Adhaeribacter</taxon>
        <taxon>environmental samples</taxon>
    </lineage>
</organism>
<gene>
    <name evidence="1" type="ORF">AVDCRST_MAG95-368</name>
</gene>
<accession>A0A6J4H984</accession>
<name>A0A6J4H984_9BACT</name>
<evidence type="ECO:0000313" key="1">
    <source>
        <dbReference type="EMBL" id="CAA9217118.1"/>
    </source>
</evidence>
<proteinExistence type="predicted"/>
<protein>
    <submittedName>
        <fullName evidence="1">Uncharacterized protein</fullName>
    </submittedName>
</protein>
<dbReference type="AlphaFoldDB" id="A0A6J4H984"/>
<dbReference type="EMBL" id="CADCTJ010000116">
    <property type="protein sequence ID" value="CAA9217118.1"/>
    <property type="molecule type" value="Genomic_DNA"/>
</dbReference>